<feature type="compositionally biased region" description="Basic and acidic residues" evidence="1">
    <location>
        <begin position="98"/>
        <end position="112"/>
    </location>
</feature>
<dbReference type="RefSeq" id="WP_249749856.1">
    <property type="nucleotide sequence ID" value="NZ_CP097298.1"/>
</dbReference>
<feature type="chain" id="PRO_5046329091" description="DUF4148 domain-containing protein" evidence="2">
    <location>
        <begin position="21"/>
        <end position="129"/>
    </location>
</feature>
<keyword evidence="4" id="KW-1185">Reference proteome</keyword>
<gene>
    <name evidence="3" type="ORF">M8231_11555</name>
</gene>
<evidence type="ECO:0000256" key="1">
    <source>
        <dbReference type="SAM" id="MobiDB-lite"/>
    </source>
</evidence>
<feature type="region of interest" description="Disordered" evidence="1">
    <location>
        <begin position="91"/>
        <end position="129"/>
    </location>
</feature>
<name>A0ABY4SI60_9CAUL</name>
<dbReference type="EMBL" id="CP097649">
    <property type="protein sequence ID" value="URI14453.1"/>
    <property type="molecule type" value="Genomic_DNA"/>
</dbReference>
<evidence type="ECO:0000313" key="3">
    <source>
        <dbReference type="EMBL" id="URI14453.1"/>
    </source>
</evidence>
<accession>A0ABY4SI60</accession>
<proteinExistence type="predicted"/>
<reference evidence="3" key="1">
    <citation type="submission" date="2022-05" db="EMBL/GenBank/DDBJ databases">
        <title>Brevundimonas albigilva TT17 genome sequence.</title>
        <authorList>
            <person name="Lee K."/>
            <person name="Son H."/>
        </authorList>
    </citation>
    <scope>NUCLEOTIDE SEQUENCE</scope>
    <source>
        <strain evidence="3">TT17</strain>
    </source>
</reference>
<evidence type="ECO:0000313" key="4">
    <source>
        <dbReference type="Proteomes" id="UP001055429"/>
    </source>
</evidence>
<dbReference type="Proteomes" id="UP001055429">
    <property type="component" value="Chromosome"/>
</dbReference>
<protein>
    <recommendedName>
        <fullName evidence="5">DUF4148 domain-containing protein</fullName>
    </recommendedName>
</protein>
<keyword evidence="2" id="KW-0732">Signal</keyword>
<feature type="signal peptide" evidence="2">
    <location>
        <begin position="1"/>
        <end position="20"/>
    </location>
</feature>
<organism evidence="3 4">
    <name type="scientific">Brevundimonas albigilva</name>
    <dbReference type="NCBI Taxonomy" id="1312364"/>
    <lineage>
        <taxon>Bacteria</taxon>
        <taxon>Pseudomonadati</taxon>
        <taxon>Pseudomonadota</taxon>
        <taxon>Alphaproteobacteria</taxon>
        <taxon>Caulobacterales</taxon>
        <taxon>Caulobacteraceae</taxon>
        <taxon>Brevundimonas</taxon>
    </lineage>
</organism>
<evidence type="ECO:0008006" key="5">
    <source>
        <dbReference type="Google" id="ProtNLM"/>
    </source>
</evidence>
<sequence length="129" mass="13996">MKTALILTGLIVCAAAPAAAQTWRQSQPPYAAYPGGAPAAIADQHRYETERLRNQAQANAALARQQALESRIERQRIEAARQIAAPPAAAARPLYSAEQERTLREGAAERRARTAQGVGQIDAWLDRPN</sequence>
<evidence type="ECO:0000256" key="2">
    <source>
        <dbReference type="SAM" id="SignalP"/>
    </source>
</evidence>